<dbReference type="InterPro" id="IPR011990">
    <property type="entry name" value="TPR-like_helical_dom_sf"/>
</dbReference>
<dbReference type="InterPro" id="IPR050767">
    <property type="entry name" value="Sel1_AlgK"/>
</dbReference>
<dbReference type="Gene3D" id="1.25.40.10">
    <property type="entry name" value="Tetratricopeptide repeat domain"/>
    <property type="match status" value="1"/>
</dbReference>
<dbReference type="STRING" id="44576.SAMN05421881_100518"/>
<feature type="transmembrane region" description="Helical" evidence="1">
    <location>
        <begin position="49"/>
        <end position="71"/>
    </location>
</feature>
<dbReference type="PANTHER" id="PTHR11102">
    <property type="entry name" value="SEL-1-LIKE PROTEIN"/>
    <property type="match status" value="1"/>
</dbReference>
<keyword evidence="1" id="KW-1133">Transmembrane helix</keyword>
<accession>A0A1H3DFG1</accession>
<dbReference type="SUPFAM" id="SSF81901">
    <property type="entry name" value="HCP-like"/>
    <property type="match status" value="1"/>
</dbReference>
<keyword evidence="1" id="KW-0812">Transmembrane</keyword>
<dbReference type="InterPro" id="IPR006597">
    <property type="entry name" value="Sel1-like"/>
</dbReference>
<evidence type="ECO:0008006" key="4">
    <source>
        <dbReference type="Google" id="ProtNLM"/>
    </source>
</evidence>
<dbReference type="Proteomes" id="UP000198640">
    <property type="component" value="Unassembled WGS sequence"/>
</dbReference>
<keyword evidence="1" id="KW-0472">Membrane</keyword>
<organism evidence="2 3">
    <name type="scientific">Nitrosomonas halophila</name>
    <dbReference type="NCBI Taxonomy" id="44576"/>
    <lineage>
        <taxon>Bacteria</taxon>
        <taxon>Pseudomonadati</taxon>
        <taxon>Pseudomonadota</taxon>
        <taxon>Betaproteobacteria</taxon>
        <taxon>Nitrosomonadales</taxon>
        <taxon>Nitrosomonadaceae</taxon>
        <taxon>Nitrosomonas</taxon>
    </lineage>
</organism>
<dbReference type="RefSeq" id="WP_090411643.1">
    <property type="nucleotide sequence ID" value="NZ_FNOY01000005.1"/>
</dbReference>
<dbReference type="SMART" id="SM00671">
    <property type="entry name" value="SEL1"/>
    <property type="match status" value="2"/>
</dbReference>
<evidence type="ECO:0000313" key="2">
    <source>
        <dbReference type="EMBL" id="SDX65155.1"/>
    </source>
</evidence>
<dbReference type="EMBL" id="FNOY01000005">
    <property type="protein sequence ID" value="SDX65155.1"/>
    <property type="molecule type" value="Genomic_DNA"/>
</dbReference>
<gene>
    <name evidence="2" type="ORF">SAMN05421881_100518</name>
</gene>
<sequence>MTYNCPQCGSKRVHQSRFRPGERTASNLFLAPFRCRDCKARFWERNTSAYFVAAFSAGGILLFGTFVWLALSPDEISSARLSSQSPASVTETAQDAISTAANGPASNPILSAAVERGQEIDTQALNEKSGLPDPSDNRFYTVNLFLEKANKGNPDAQYQLGLLYLAGRGTLQDFSEAAKWFMMAAEQNHPFAQYELGLLYQVGQGVDMDLEKSYMWFNLAAAAGVEQAMLARDKAMRSLSSKQLTDAQKAAREWLESRK</sequence>
<dbReference type="Pfam" id="PF08238">
    <property type="entry name" value="Sel1"/>
    <property type="match status" value="2"/>
</dbReference>
<evidence type="ECO:0000313" key="3">
    <source>
        <dbReference type="Proteomes" id="UP000198640"/>
    </source>
</evidence>
<dbReference type="OrthoDB" id="8561742at2"/>
<keyword evidence="3" id="KW-1185">Reference proteome</keyword>
<name>A0A1H3DFG1_9PROT</name>
<evidence type="ECO:0000256" key="1">
    <source>
        <dbReference type="SAM" id="Phobius"/>
    </source>
</evidence>
<protein>
    <recommendedName>
        <fullName evidence="4">Sel1 repeat-containing protein</fullName>
    </recommendedName>
</protein>
<reference evidence="2 3" key="1">
    <citation type="submission" date="2016-10" db="EMBL/GenBank/DDBJ databases">
        <authorList>
            <person name="de Groot N.N."/>
        </authorList>
    </citation>
    <scope>NUCLEOTIDE SEQUENCE [LARGE SCALE GENOMIC DNA]</scope>
    <source>
        <strain evidence="2 3">Nm1</strain>
    </source>
</reference>
<dbReference type="AlphaFoldDB" id="A0A1H3DFG1"/>
<dbReference type="PANTHER" id="PTHR11102:SF160">
    <property type="entry name" value="ERAD-ASSOCIATED E3 UBIQUITIN-PROTEIN LIGASE COMPONENT HRD3"/>
    <property type="match status" value="1"/>
</dbReference>
<proteinExistence type="predicted"/>